<dbReference type="GO" id="GO:0030163">
    <property type="term" value="P:protein catabolic process"/>
    <property type="evidence" value="ECO:0007669"/>
    <property type="project" value="UniProtKB-UniRule"/>
</dbReference>
<keyword evidence="4 15" id="KW-0012">Acyltransferase</keyword>
<evidence type="ECO:0000256" key="8">
    <source>
        <dbReference type="ARBA" id="ARBA00054043"/>
    </source>
</evidence>
<evidence type="ECO:0000256" key="10">
    <source>
        <dbReference type="ARBA" id="ARBA00066767"/>
    </source>
</evidence>
<dbReference type="PANTHER" id="PTHR30098">
    <property type="entry name" value="LEUCYL/PHENYLALANYL-TRNA--PROTEIN TRANSFERASE"/>
    <property type="match status" value="1"/>
</dbReference>
<evidence type="ECO:0000256" key="4">
    <source>
        <dbReference type="ARBA" id="ARBA00023315"/>
    </source>
</evidence>
<comment type="caution">
    <text evidence="16">The sequence shown here is derived from an EMBL/GenBank/DDBJ whole genome shotgun (WGS) entry which is preliminary data.</text>
</comment>
<dbReference type="GO" id="GO:0008914">
    <property type="term" value="F:leucyl-tRNA--protein transferase activity"/>
    <property type="evidence" value="ECO:0007669"/>
    <property type="project" value="UniProtKB-UniRule"/>
</dbReference>
<keyword evidence="2 15" id="KW-0963">Cytoplasm</keyword>
<dbReference type="FunFam" id="3.40.630.70:FF:000001">
    <property type="entry name" value="Leucyl/phenylalanyl-tRNA--protein transferase"/>
    <property type="match status" value="1"/>
</dbReference>
<dbReference type="InterPro" id="IPR042221">
    <property type="entry name" value="Leu/Phe-tRNA_Trfase_N"/>
</dbReference>
<evidence type="ECO:0000313" key="17">
    <source>
        <dbReference type="Proteomes" id="UP000035057"/>
    </source>
</evidence>
<dbReference type="GO" id="GO:0005737">
    <property type="term" value="C:cytoplasm"/>
    <property type="evidence" value="ECO:0007669"/>
    <property type="project" value="UniProtKB-SubCell"/>
</dbReference>
<dbReference type="Proteomes" id="UP000035057">
    <property type="component" value="Unassembled WGS sequence"/>
</dbReference>
<organism evidence="16 17">
    <name type="scientific">Marinobacter nitratireducens</name>
    <dbReference type="NCBI Taxonomy" id="1137280"/>
    <lineage>
        <taxon>Bacteria</taxon>
        <taxon>Pseudomonadati</taxon>
        <taxon>Pseudomonadota</taxon>
        <taxon>Gammaproteobacteria</taxon>
        <taxon>Pseudomonadales</taxon>
        <taxon>Marinobacteraceae</taxon>
        <taxon>Marinobacter</taxon>
    </lineage>
</organism>
<keyword evidence="17" id="KW-1185">Reference proteome</keyword>
<dbReference type="Gene3D" id="3.40.630.70">
    <property type="entry name" value="Leucyl/phenylalanyl-tRNA-protein transferase, C-terminal domain"/>
    <property type="match status" value="1"/>
</dbReference>
<reference evidence="16 17" key="1">
    <citation type="submission" date="2012-12" db="EMBL/GenBank/DDBJ databases">
        <title>Genome assembly of Marinobacter sp. AK21.</title>
        <authorList>
            <person name="Khatri I."/>
            <person name="Kumar R."/>
            <person name="Vaidya B."/>
            <person name="Subramanian S."/>
            <person name="Pinnaka A."/>
        </authorList>
    </citation>
    <scope>NUCLEOTIDE SEQUENCE [LARGE SCALE GENOMIC DNA]</scope>
    <source>
        <strain evidence="16 17">AK21</strain>
    </source>
</reference>
<comment type="catalytic activity">
    <reaction evidence="5 15">
        <text>L-phenylalanyl-tRNA(Phe) + an N-terminal L-alpha-aminoacyl-[protein] = an N-terminal L-phenylalanyl-L-alpha-aminoacyl-[protein] + tRNA(Phe)</text>
        <dbReference type="Rhea" id="RHEA:43632"/>
        <dbReference type="Rhea" id="RHEA-COMP:9668"/>
        <dbReference type="Rhea" id="RHEA-COMP:9699"/>
        <dbReference type="Rhea" id="RHEA-COMP:10636"/>
        <dbReference type="Rhea" id="RHEA-COMP:10637"/>
        <dbReference type="ChEBI" id="CHEBI:78442"/>
        <dbReference type="ChEBI" id="CHEBI:78531"/>
        <dbReference type="ChEBI" id="CHEBI:78597"/>
        <dbReference type="ChEBI" id="CHEBI:83561"/>
        <dbReference type="EC" id="2.3.2.6"/>
    </reaction>
</comment>
<protein>
    <recommendedName>
        <fullName evidence="11 15">Leucyl/phenylalanyl-tRNA--protein transferase</fullName>
        <ecNumber evidence="10 15">2.3.2.6</ecNumber>
    </recommendedName>
    <alternativeName>
        <fullName evidence="12 15">L/F-transferase</fullName>
    </alternativeName>
    <alternativeName>
        <fullName evidence="13 15">Leucyltransferase</fullName>
    </alternativeName>
    <alternativeName>
        <fullName evidence="14 15">Phenyalanyltransferase</fullName>
    </alternativeName>
</protein>
<accession>A0A072N3Q8</accession>
<dbReference type="Pfam" id="PF03588">
    <property type="entry name" value="Leu_Phe_trans"/>
    <property type="match status" value="1"/>
</dbReference>
<keyword evidence="3 15" id="KW-0808">Transferase</keyword>
<comment type="catalytic activity">
    <reaction evidence="7 15">
        <text>N-terminal L-lysyl-[protein] + L-leucyl-tRNA(Leu) = N-terminal L-leucyl-L-lysyl-[protein] + tRNA(Leu) + H(+)</text>
        <dbReference type="Rhea" id="RHEA:12340"/>
        <dbReference type="Rhea" id="RHEA-COMP:9613"/>
        <dbReference type="Rhea" id="RHEA-COMP:9622"/>
        <dbReference type="Rhea" id="RHEA-COMP:12670"/>
        <dbReference type="Rhea" id="RHEA-COMP:12671"/>
        <dbReference type="ChEBI" id="CHEBI:15378"/>
        <dbReference type="ChEBI" id="CHEBI:65249"/>
        <dbReference type="ChEBI" id="CHEBI:78442"/>
        <dbReference type="ChEBI" id="CHEBI:78494"/>
        <dbReference type="ChEBI" id="CHEBI:133043"/>
        <dbReference type="EC" id="2.3.2.6"/>
    </reaction>
</comment>
<dbReference type="Gene3D" id="3.30.70.3550">
    <property type="entry name" value="Leucyl/phenylalanyl-tRNA-protein transferase, N-terminal domain"/>
    <property type="match status" value="1"/>
</dbReference>
<evidence type="ECO:0000256" key="12">
    <source>
        <dbReference type="ARBA" id="ARBA00077136"/>
    </source>
</evidence>
<evidence type="ECO:0000256" key="9">
    <source>
        <dbReference type="ARBA" id="ARBA00061535"/>
    </source>
</evidence>
<dbReference type="FunFam" id="3.30.70.3550:FF:000001">
    <property type="entry name" value="Leucyl/phenylalanyl-tRNA--protein transferase"/>
    <property type="match status" value="1"/>
</dbReference>
<evidence type="ECO:0000256" key="15">
    <source>
        <dbReference type="HAMAP-Rule" id="MF_00688"/>
    </source>
</evidence>
<dbReference type="InterPro" id="IPR016181">
    <property type="entry name" value="Acyl_CoA_acyltransferase"/>
</dbReference>
<dbReference type="OrthoDB" id="9790282at2"/>
<comment type="function">
    <text evidence="8 15">Functions in the N-end rule pathway of protein degradation where it conjugates Leu, Phe and, less efficiently, Met from aminoacyl-tRNAs to the N-termini of proteins containing an N-terminal arginine or lysine.</text>
</comment>
<comment type="subcellular location">
    <subcellularLocation>
        <location evidence="1 15">Cytoplasm</location>
    </subcellularLocation>
</comment>
<gene>
    <name evidence="15" type="primary">aat</name>
    <name evidence="16" type="ORF">D777_00780</name>
</gene>
<evidence type="ECO:0000256" key="3">
    <source>
        <dbReference type="ARBA" id="ARBA00022679"/>
    </source>
</evidence>
<dbReference type="PATRIC" id="fig|1137280.3.peg.596"/>
<evidence type="ECO:0000256" key="14">
    <source>
        <dbReference type="ARBA" id="ARBA00083640"/>
    </source>
</evidence>
<evidence type="ECO:0000256" key="5">
    <source>
        <dbReference type="ARBA" id="ARBA00050607"/>
    </source>
</evidence>
<evidence type="ECO:0000256" key="7">
    <source>
        <dbReference type="ARBA" id="ARBA00051538"/>
    </source>
</evidence>
<evidence type="ECO:0000256" key="11">
    <source>
        <dbReference type="ARBA" id="ARBA00074372"/>
    </source>
</evidence>
<sequence>MTSLPWLDPDQLWFPPAKEALEDPDGLLALGGDLSTERLLLAYRNGIFPWFSDDQPILWWSPDPRCVLFPEEVHISRSLRRTLNQQRFTVTADRNFGRIIRLCANTRAEGTWITKDMITSYSELYRQGVAHSIEVWNQQGELAGGMYGLAIGRCFFGESMFSLETNASKVLMVHLANQLQHWGYRIIDCQVESPHLLTMGARSIPRGEFLSILKANVDQRPDQHDWEIHWHWQKPEV</sequence>
<evidence type="ECO:0000313" key="16">
    <source>
        <dbReference type="EMBL" id="KEF32146.1"/>
    </source>
</evidence>
<evidence type="ECO:0000256" key="6">
    <source>
        <dbReference type="ARBA" id="ARBA00050652"/>
    </source>
</evidence>
<dbReference type="HAMAP" id="MF_00688">
    <property type="entry name" value="Leu_Phe_trans"/>
    <property type="match status" value="1"/>
</dbReference>
<dbReference type="RefSeq" id="WP_036128602.1">
    <property type="nucleotide sequence ID" value="NZ_ANIE01000003.1"/>
</dbReference>
<dbReference type="STRING" id="1137280.D777_00780"/>
<dbReference type="PANTHER" id="PTHR30098:SF2">
    <property type="entry name" value="LEUCYL_PHENYLALANYL-TRNA--PROTEIN TRANSFERASE"/>
    <property type="match status" value="1"/>
</dbReference>
<dbReference type="AlphaFoldDB" id="A0A072N3Q8"/>
<dbReference type="EC" id="2.3.2.6" evidence="10 15"/>
<evidence type="ECO:0000256" key="1">
    <source>
        <dbReference type="ARBA" id="ARBA00004496"/>
    </source>
</evidence>
<proteinExistence type="inferred from homology"/>
<comment type="catalytic activity">
    <reaction evidence="6 15">
        <text>N-terminal L-arginyl-[protein] + L-leucyl-tRNA(Leu) = N-terminal L-leucyl-L-arginyl-[protein] + tRNA(Leu) + H(+)</text>
        <dbReference type="Rhea" id="RHEA:50416"/>
        <dbReference type="Rhea" id="RHEA-COMP:9613"/>
        <dbReference type="Rhea" id="RHEA-COMP:9622"/>
        <dbReference type="Rhea" id="RHEA-COMP:12672"/>
        <dbReference type="Rhea" id="RHEA-COMP:12673"/>
        <dbReference type="ChEBI" id="CHEBI:15378"/>
        <dbReference type="ChEBI" id="CHEBI:64719"/>
        <dbReference type="ChEBI" id="CHEBI:78442"/>
        <dbReference type="ChEBI" id="CHEBI:78494"/>
        <dbReference type="ChEBI" id="CHEBI:133044"/>
        <dbReference type="EC" id="2.3.2.6"/>
    </reaction>
</comment>
<dbReference type="NCBIfam" id="TIGR00667">
    <property type="entry name" value="aat"/>
    <property type="match status" value="1"/>
</dbReference>
<evidence type="ECO:0000256" key="2">
    <source>
        <dbReference type="ARBA" id="ARBA00022490"/>
    </source>
</evidence>
<dbReference type="InterPro" id="IPR042203">
    <property type="entry name" value="Leu/Phe-tRNA_Trfase_C"/>
</dbReference>
<dbReference type="SUPFAM" id="SSF55729">
    <property type="entry name" value="Acyl-CoA N-acyltransferases (Nat)"/>
    <property type="match status" value="1"/>
</dbReference>
<dbReference type="EMBL" id="ANIE01000003">
    <property type="protein sequence ID" value="KEF32146.1"/>
    <property type="molecule type" value="Genomic_DNA"/>
</dbReference>
<comment type="similarity">
    <text evidence="9 15">Belongs to the L/F-transferase family.</text>
</comment>
<evidence type="ECO:0000256" key="13">
    <source>
        <dbReference type="ARBA" id="ARBA00077165"/>
    </source>
</evidence>
<dbReference type="InterPro" id="IPR004616">
    <property type="entry name" value="Leu/Phe-tRNA_Trfase"/>
</dbReference>
<name>A0A072N3Q8_9GAMM</name>